<feature type="binding site" evidence="6">
    <location>
        <position position="5"/>
    </location>
    <ligand>
        <name>Mg(2+)</name>
        <dbReference type="ChEBI" id="CHEBI:18420"/>
    </ligand>
</feature>
<accession>A0A848KUA3</accession>
<evidence type="ECO:0000256" key="4">
    <source>
        <dbReference type="ARBA" id="ARBA00022801"/>
    </source>
</evidence>
<dbReference type="GO" id="GO:0000287">
    <property type="term" value="F:magnesium ion binding"/>
    <property type="evidence" value="ECO:0007669"/>
    <property type="project" value="UniProtKB-UniRule"/>
</dbReference>
<dbReference type="RefSeq" id="WP_170194359.1">
    <property type="nucleotide sequence ID" value="NZ_JABBNB010000010.1"/>
</dbReference>
<keyword evidence="1 6" id="KW-1277">Toxin-antitoxin system</keyword>
<name>A0A848KUA3_9ACTN</name>
<dbReference type="InterPro" id="IPR002716">
    <property type="entry name" value="PIN_dom"/>
</dbReference>
<keyword evidence="9" id="KW-1185">Reference proteome</keyword>
<dbReference type="GO" id="GO:0004521">
    <property type="term" value="F:RNA endonuclease activity"/>
    <property type="evidence" value="ECO:0007669"/>
    <property type="project" value="InterPro"/>
</dbReference>
<dbReference type="PANTHER" id="PTHR42188">
    <property type="entry name" value="23S RRNA-SPECIFIC ENDONUCLEASE VAPC20"/>
    <property type="match status" value="1"/>
</dbReference>
<evidence type="ECO:0000313" key="8">
    <source>
        <dbReference type="EMBL" id="NMO01852.1"/>
    </source>
</evidence>
<sequence length="142" mass="15733">MILIDTGVLVALVNRRDVNHEACREWFLSTTVADLAIASPLLSEICYMIALRGGPTAEHLFLLDLADGLYGRVIEITQADLQRMAELVNRYADLPLGGADASIIAIAERLDVREVATIDRRHFTVVRPEHVAHLTLLPHQLS</sequence>
<dbReference type="Proteomes" id="UP000550729">
    <property type="component" value="Unassembled WGS sequence"/>
</dbReference>
<protein>
    <recommendedName>
        <fullName evidence="6">Ribonuclease VapC</fullName>
        <shortName evidence="6">RNase VapC</shortName>
        <ecNumber evidence="6">3.1.-.-</ecNumber>
    </recommendedName>
    <alternativeName>
        <fullName evidence="6">Toxin VapC</fullName>
    </alternativeName>
</protein>
<evidence type="ECO:0000256" key="6">
    <source>
        <dbReference type="HAMAP-Rule" id="MF_00265"/>
    </source>
</evidence>
<dbReference type="Pfam" id="PF01850">
    <property type="entry name" value="PIN"/>
    <property type="match status" value="1"/>
</dbReference>
<comment type="function">
    <text evidence="6">Toxic component of a toxin-antitoxin (TA) system. An RNase.</text>
</comment>
<gene>
    <name evidence="6" type="primary">vapC</name>
    <name evidence="8" type="ORF">HH308_11580</name>
</gene>
<keyword evidence="5 6" id="KW-0460">Magnesium</keyword>
<dbReference type="GO" id="GO:0016787">
    <property type="term" value="F:hydrolase activity"/>
    <property type="evidence" value="ECO:0007669"/>
    <property type="project" value="UniProtKB-KW"/>
</dbReference>
<feature type="domain" description="PIN" evidence="7">
    <location>
        <begin position="2"/>
        <end position="122"/>
    </location>
</feature>
<comment type="caution">
    <text evidence="8">The sequence shown here is derived from an EMBL/GenBank/DDBJ whole genome shotgun (WGS) entry which is preliminary data.</text>
</comment>
<dbReference type="HAMAP" id="MF_00265">
    <property type="entry name" value="VapC_Nob1"/>
    <property type="match status" value="1"/>
</dbReference>
<evidence type="ECO:0000256" key="1">
    <source>
        <dbReference type="ARBA" id="ARBA00022649"/>
    </source>
</evidence>
<keyword evidence="4 6" id="KW-0378">Hydrolase</keyword>
<dbReference type="EC" id="3.1.-.-" evidence="6"/>
<dbReference type="InterPro" id="IPR022907">
    <property type="entry name" value="VapC_family"/>
</dbReference>
<evidence type="ECO:0000256" key="5">
    <source>
        <dbReference type="ARBA" id="ARBA00022842"/>
    </source>
</evidence>
<keyword evidence="6" id="KW-0800">Toxin</keyword>
<dbReference type="PANTHER" id="PTHR42188:SF1">
    <property type="entry name" value="23S RRNA-SPECIFIC ENDONUCLEASE VAPC20"/>
    <property type="match status" value="1"/>
</dbReference>
<feature type="binding site" evidence="6">
    <location>
        <position position="100"/>
    </location>
    <ligand>
        <name>Mg(2+)</name>
        <dbReference type="ChEBI" id="CHEBI:18420"/>
    </ligand>
</feature>
<dbReference type="SUPFAM" id="SSF88723">
    <property type="entry name" value="PIN domain-like"/>
    <property type="match status" value="1"/>
</dbReference>
<dbReference type="EMBL" id="JABBNB010000010">
    <property type="protein sequence ID" value="NMO01852.1"/>
    <property type="molecule type" value="Genomic_DNA"/>
</dbReference>
<dbReference type="InterPro" id="IPR039018">
    <property type="entry name" value="VapC20-like"/>
</dbReference>
<evidence type="ECO:0000256" key="3">
    <source>
        <dbReference type="ARBA" id="ARBA00022723"/>
    </source>
</evidence>
<comment type="cofactor">
    <cofactor evidence="6">
        <name>Mg(2+)</name>
        <dbReference type="ChEBI" id="CHEBI:18420"/>
    </cofactor>
</comment>
<reference evidence="8 9" key="1">
    <citation type="submission" date="2020-04" db="EMBL/GenBank/DDBJ databases">
        <title>Gordonia sp. nov. TBRC 11910.</title>
        <authorList>
            <person name="Suriyachadkun C."/>
        </authorList>
    </citation>
    <scope>NUCLEOTIDE SEQUENCE [LARGE SCALE GENOMIC DNA]</scope>
    <source>
        <strain evidence="8 9">TBRC 11910</strain>
    </source>
</reference>
<evidence type="ECO:0000313" key="9">
    <source>
        <dbReference type="Proteomes" id="UP000550729"/>
    </source>
</evidence>
<keyword evidence="2 6" id="KW-0540">Nuclease</keyword>
<dbReference type="InterPro" id="IPR029060">
    <property type="entry name" value="PIN-like_dom_sf"/>
</dbReference>
<organism evidence="8 9">
    <name type="scientific">Gordonia asplenii</name>
    <dbReference type="NCBI Taxonomy" id="2725283"/>
    <lineage>
        <taxon>Bacteria</taxon>
        <taxon>Bacillati</taxon>
        <taxon>Actinomycetota</taxon>
        <taxon>Actinomycetes</taxon>
        <taxon>Mycobacteriales</taxon>
        <taxon>Gordoniaceae</taxon>
        <taxon>Gordonia</taxon>
    </lineage>
</organism>
<evidence type="ECO:0000259" key="7">
    <source>
        <dbReference type="Pfam" id="PF01850"/>
    </source>
</evidence>
<keyword evidence="3 6" id="KW-0479">Metal-binding</keyword>
<evidence type="ECO:0000256" key="2">
    <source>
        <dbReference type="ARBA" id="ARBA00022722"/>
    </source>
</evidence>
<dbReference type="GO" id="GO:0090729">
    <property type="term" value="F:toxin activity"/>
    <property type="evidence" value="ECO:0007669"/>
    <property type="project" value="UniProtKB-KW"/>
</dbReference>
<dbReference type="GO" id="GO:0016075">
    <property type="term" value="P:rRNA catabolic process"/>
    <property type="evidence" value="ECO:0007669"/>
    <property type="project" value="TreeGrafter"/>
</dbReference>
<dbReference type="Gene3D" id="3.40.50.1010">
    <property type="entry name" value="5'-nuclease"/>
    <property type="match status" value="1"/>
</dbReference>
<proteinExistence type="inferred from homology"/>
<dbReference type="AlphaFoldDB" id="A0A848KUA3"/>
<comment type="similarity">
    <text evidence="6">Belongs to the PINc/VapC protein family.</text>
</comment>